<evidence type="ECO:0000313" key="3">
    <source>
        <dbReference type="Proteomes" id="UP001309876"/>
    </source>
</evidence>
<dbReference type="InterPro" id="IPR010730">
    <property type="entry name" value="HET"/>
</dbReference>
<reference evidence="2 3" key="1">
    <citation type="submission" date="2023-08" db="EMBL/GenBank/DDBJ databases">
        <title>Black Yeasts Isolated from many extreme environments.</title>
        <authorList>
            <person name="Coleine C."/>
            <person name="Stajich J.E."/>
            <person name="Selbmann L."/>
        </authorList>
    </citation>
    <scope>NUCLEOTIDE SEQUENCE [LARGE SCALE GENOMIC DNA]</scope>
    <source>
        <strain evidence="2 3">CCFEE 5910</strain>
    </source>
</reference>
<dbReference type="Pfam" id="PF06985">
    <property type="entry name" value="HET"/>
    <property type="match status" value="1"/>
</dbReference>
<dbReference type="Proteomes" id="UP001309876">
    <property type="component" value="Unassembled WGS sequence"/>
</dbReference>
<protein>
    <recommendedName>
        <fullName evidence="1">Heterokaryon incompatibility domain-containing protein</fullName>
    </recommendedName>
</protein>
<evidence type="ECO:0000313" key="2">
    <source>
        <dbReference type="EMBL" id="KAK5081305.1"/>
    </source>
</evidence>
<gene>
    <name evidence="2" type="ORF">LTR05_008099</name>
</gene>
<dbReference type="InterPro" id="IPR052895">
    <property type="entry name" value="HetReg/Transcr_Mod"/>
</dbReference>
<organism evidence="2 3">
    <name type="scientific">Lithohypha guttulata</name>
    <dbReference type="NCBI Taxonomy" id="1690604"/>
    <lineage>
        <taxon>Eukaryota</taxon>
        <taxon>Fungi</taxon>
        <taxon>Dikarya</taxon>
        <taxon>Ascomycota</taxon>
        <taxon>Pezizomycotina</taxon>
        <taxon>Eurotiomycetes</taxon>
        <taxon>Chaetothyriomycetidae</taxon>
        <taxon>Chaetothyriales</taxon>
        <taxon>Trichomeriaceae</taxon>
        <taxon>Lithohypha</taxon>
    </lineage>
</organism>
<dbReference type="PANTHER" id="PTHR24148">
    <property type="entry name" value="ANKYRIN REPEAT DOMAIN-CONTAINING PROTEIN 39 HOMOLOG-RELATED"/>
    <property type="match status" value="1"/>
</dbReference>
<name>A0AAN7Y8P0_9EURO</name>
<dbReference type="PANTHER" id="PTHR24148:SF73">
    <property type="entry name" value="HET DOMAIN PROTEIN (AFU_ORTHOLOGUE AFUA_8G01020)"/>
    <property type="match status" value="1"/>
</dbReference>
<dbReference type="AlphaFoldDB" id="A0AAN7Y8P0"/>
<evidence type="ECO:0000259" key="1">
    <source>
        <dbReference type="Pfam" id="PF06985"/>
    </source>
</evidence>
<feature type="domain" description="Heterokaryon incompatibility" evidence="1">
    <location>
        <begin position="92"/>
        <end position="247"/>
    </location>
</feature>
<comment type="caution">
    <text evidence="2">The sequence shown here is derived from an EMBL/GenBank/DDBJ whole genome shotgun (WGS) entry which is preliminary data.</text>
</comment>
<sequence>MDWQQLEHKSHLEDDPTWIEARRMFQSYTPGDHHLETKSLSIRDAYVYKPLNAYNREIRILTLQPFLTPPDGHEPIVCGSLQEISLDSSPFYFALSYVWGVASQTFPIILDGRIFNVTTTLHSALRQLSQKGYALPIWIDAICINQSDSLEKSSQVQEMGSIYRNAQLVLGWLGPEARSSSLAIKALSFLGSRCMNMPDGPSLQERYDLVTTVLPSDPADKRLAFPTSSVVALLNRPWWYRVWVVQEVVLAKNVYLLCGDSDVQFSFLLLGFTMVFELPLLDAVFQGSLGARIMPLLPILKCDPRIMNAAIRGHSQEPAPLSQRMEEVRSLGATDARDHILALLGMVSDASEVGIKADYTKSCAEIYTQVASGLMINQRNLQILSHCSFPKTQKNLPSWVPDWSTGFSYHIWQSKYSLFRTGSRHNQRTKMQAGNFVISGSRFDVITNTGYSWNKTDLTVEPDTEPVVLSACLGAIEDFVRRNCSAYRSSKEIDDAVWRTPICDTESGVFSDTGRKCIRATANTRAGFEALRHPENLTNIADENKRLQKAKSFQYKAGMIGALSNRRIFVTAKGYVGVGPGHLQADDHICIFWGAEVPYVLRERRDINHTQKKRFWQRDKGDFEFLGECYVHGIMDGEKDLRTSTGEDFVLH</sequence>
<keyword evidence="3" id="KW-1185">Reference proteome</keyword>
<accession>A0AAN7Y8P0</accession>
<proteinExistence type="predicted"/>
<dbReference type="Pfam" id="PF26639">
    <property type="entry name" value="Het-6_barrel"/>
    <property type="match status" value="1"/>
</dbReference>
<dbReference type="EMBL" id="JAVRRJ010000010">
    <property type="protein sequence ID" value="KAK5081305.1"/>
    <property type="molecule type" value="Genomic_DNA"/>
</dbReference>